<protein>
    <submittedName>
        <fullName evidence="1">Uncharacterized protein</fullName>
    </submittedName>
</protein>
<reference evidence="2" key="1">
    <citation type="submission" date="2016-03" db="EMBL/GenBank/DDBJ databases">
        <authorList>
            <person name="Guldener U."/>
        </authorList>
    </citation>
    <scope>NUCLEOTIDE SEQUENCE [LARGE SCALE GENOMIC DNA]</scope>
    <source>
        <strain evidence="2">04CH-RAC-A.6.1</strain>
    </source>
</reference>
<dbReference type="OrthoDB" id="2157530at2759"/>
<evidence type="ECO:0000313" key="2">
    <source>
        <dbReference type="Proteomes" id="UP000178912"/>
    </source>
</evidence>
<dbReference type="AlphaFoldDB" id="A0A1E1JZ86"/>
<gene>
    <name evidence="1" type="ORF">RAG0_01812</name>
</gene>
<accession>A0A1E1JZ86</accession>
<dbReference type="Pfam" id="PF26639">
    <property type="entry name" value="Het-6_barrel"/>
    <property type="match status" value="1"/>
</dbReference>
<sequence length="196" mass="21945">MSRWNDATMEDVYEYLENIGAFFKRIERRRVAIWASMESIRQLSVQSDLGQTPGNTLKQKQPDLPENHLILFLQSSWGIQRGLIICSRVAHTGHQILNGFVLNSSIITAGRCASVTEKGLVGMGPRHILAGDLVTIIVVASVPFNLRRDEQGTHRLLVGEAYVQEFTDGEVVDTGLPDLDIDIDLYYYLPVKSLCT</sequence>
<name>A0A1E1JZ86_9HELO</name>
<dbReference type="Proteomes" id="UP000178912">
    <property type="component" value="Unassembled WGS sequence"/>
</dbReference>
<evidence type="ECO:0000313" key="1">
    <source>
        <dbReference type="EMBL" id="CZS90950.1"/>
    </source>
</evidence>
<keyword evidence="2" id="KW-1185">Reference proteome</keyword>
<dbReference type="EMBL" id="FJUX01000006">
    <property type="protein sequence ID" value="CZS90950.1"/>
    <property type="molecule type" value="Genomic_DNA"/>
</dbReference>
<proteinExistence type="predicted"/>
<organism evidence="1 2">
    <name type="scientific">Rhynchosporium agropyri</name>
    <dbReference type="NCBI Taxonomy" id="914238"/>
    <lineage>
        <taxon>Eukaryota</taxon>
        <taxon>Fungi</taxon>
        <taxon>Dikarya</taxon>
        <taxon>Ascomycota</taxon>
        <taxon>Pezizomycotina</taxon>
        <taxon>Leotiomycetes</taxon>
        <taxon>Helotiales</taxon>
        <taxon>Ploettnerulaceae</taxon>
        <taxon>Rhynchosporium</taxon>
    </lineage>
</organism>